<feature type="transmembrane region" description="Helical" evidence="5">
    <location>
        <begin position="104"/>
        <end position="125"/>
    </location>
</feature>
<dbReference type="SUPFAM" id="SSF103473">
    <property type="entry name" value="MFS general substrate transporter"/>
    <property type="match status" value="1"/>
</dbReference>
<dbReference type="GO" id="GO:0022857">
    <property type="term" value="F:transmembrane transporter activity"/>
    <property type="evidence" value="ECO:0007669"/>
    <property type="project" value="InterPro"/>
</dbReference>
<proteinExistence type="predicted"/>
<keyword evidence="3 5" id="KW-0472">Membrane</keyword>
<organism evidence="7 8">
    <name type="scientific">Microvirga brassicacearum</name>
    <dbReference type="NCBI Taxonomy" id="2580413"/>
    <lineage>
        <taxon>Bacteria</taxon>
        <taxon>Pseudomonadati</taxon>
        <taxon>Pseudomonadota</taxon>
        <taxon>Alphaproteobacteria</taxon>
        <taxon>Hyphomicrobiales</taxon>
        <taxon>Methylobacteriaceae</taxon>
        <taxon>Microvirga</taxon>
    </lineage>
</organism>
<dbReference type="Pfam" id="PF07690">
    <property type="entry name" value="MFS_1"/>
    <property type="match status" value="2"/>
</dbReference>
<feature type="domain" description="Major facilitator superfamily (MFS) profile" evidence="6">
    <location>
        <begin position="272"/>
        <end position="457"/>
    </location>
</feature>
<evidence type="ECO:0000256" key="3">
    <source>
        <dbReference type="ARBA" id="ARBA00023136"/>
    </source>
</evidence>
<dbReference type="EMBL" id="VCMV01000017">
    <property type="protein sequence ID" value="KAB0266733.1"/>
    <property type="molecule type" value="Genomic_DNA"/>
</dbReference>
<evidence type="ECO:0000256" key="4">
    <source>
        <dbReference type="SAM" id="MobiDB-lite"/>
    </source>
</evidence>
<comment type="caution">
    <text evidence="7">The sequence shown here is derived from an EMBL/GenBank/DDBJ whole genome shotgun (WGS) entry which is preliminary data.</text>
</comment>
<evidence type="ECO:0000256" key="1">
    <source>
        <dbReference type="ARBA" id="ARBA00022692"/>
    </source>
</evidence>
<reference evidence="7 8" key="1">
    <citation type="journal article" date="2019" name="Microorganisms">
        <title>Genome Insights into the Novel Species Microvirga brassicacearum, a Rapeseed Endophyte with Biotechnological Potential.</title>
        <authorList>
            <person name="Jimenez-Gomez A."/>
            <person name="Saati-Santamaria Z."/>
            <person name="Igual J.M."/>
            <person name="Rivas R."/>
            <person name="Mateos P.F."/>
            <person name="Garcia-Fraile P."/>
        </authorList>
    </citation>
    <scope>NUCLEOTIDE SEQUENCE [LARGE SCALE GENOMIC DNA]</scope>
    <source>
        <strain evidence="7 8">CDVBN77</strain>
    </source>
</reference>
<feature type="transmembrane region" description="Helical" evidence="5">
    <location>
        <begin position="272"/>
        <end position="299"/>
    </location>
</feature>
<dbReference type="AlphaFoldDB" id="A0A5N3PAJ6"/>
<dbReference type="InterPro" id="IPR011701">
    <property type="entry name" value="MFS"/>
</dbReference>
<feature type="transmembrane region" description="Helical" evidence="5">
    <location>
        <begin position="199"/>
        <end position="221"/>
    </location>
</feature>
<name>A0A5N3PAJ6_9HYPH</name>
<feature type="region of interest" description="Disordered" evidence="4">
    <location>
        <begin position="37"/>
        <end position="61"/>
    </location>
</feature>
<dbReference type="OrthoDB" id="189258at2"/>
<keyword evidence="8" id="KW-1185">Reference proteome</keyword>
<protein>
    <submittedName>
        <fullName evidence="7">MFS transporter</fullName>
    </submittedName>
</protein>
<feature type="transmembrane region" description="Helical" evidence="5">
    <location>
        <begin position="350"/>
        <end position="374"/>
    </location>
</feature>
<feature type="transmembrane region" description="Helical" evidence="5">
    <location>
        <begin position="227"/>
        <end position="251"/>
    </location>
</feature>
<dbReference type="Gene3D" id="1.20.1250.20">
    <property type="entry name" value="MFS general substrate transporter like domains"/>
    <property type="match status" value="2"/>
</dbReference>
<accession>A0A5N3PAJ6</accession>
<feature type="transmembrane region" description="Helical" evidence="5">
    <location>
        <begin position="305"/>
        <end position="329"/>
    </location>
</feature>
<dbReference type="PROSITE" id="PS50850">
    <property type="entry name" value="MFS"/>
    <property type="match status" value="1"/>
</dbReference>
<keyword evidence="1 5" id="KW-0812">Transmembrane</keyword>
<gene>
    <name evidence="7" type="ORF">FEZ63_12630</name>
</gene>
<dbReference type="InterPro" id="IPR020846">
    <property type="entry name" value="MFS_dom"/>
</dbReference>
<keyword evidence="2 5" id="KW-1133">Transmembrane helix</keyword>
<evidence type="ECO:0000313" key="7">
    <source>
        <dbReference type="EMBL" id="KAB0266733.1"/>
    </source>
</evidence>
<sequence length="457" mass="48190">MALINPGVIDKLARLIGTPKCPGLNDVQTDDFAADPRLIPGEQRTDSKADPEAGGVARPGKRLPPDIKRVLWARSLRAFGDGYVAILLPLHLSRLGYDAFGVGVISTATLLGSALLTLAMGLVAYRIPRRRALLAAGFLMAATGLGFAGIEGFWPLLVIAFVGTLNPSGGDVSLFLPLEHTVIAHVVPDDERTAVFARYSFVGAFFGAVGALSVGSVDWLAPVVSPSIMVTALFGLYGGIGLLTCLLYGNLSPKAEAGTDSPPTPLGPSRGIVYRLAALFSVDAFGGGLVINALLALWLTERFGISVSTIGAIFFVTSLCSAVSQFAAVPLARRFGLVNTMVFTHLPSNLFLILTAFAPSIWIAFGLLILRGLLSQMDVPTRSSYVMAVVRPEERPAAASVTAVPRSLASAVAPLLSGWLLTVSPFGWPLVLAGTLKALYDLALLRQFSAIKPPEER</sequence>
<dbReference type="InterPro" id="IPR036259">
    <property type="entry name" value="MFS_trans_sf"/>
</dbReference>
<evidence type="ECO:0000256" key="2">
    <source>
        <dbReference type="ARBA" id="ARBA00022989"/>
    </source>
</evidence>
<evidence type="ECO:0000256" key="5">
    <source>
        <dbReference type="SAM" id="Phobius"/>
    </source>
</evidence>
<dbReference type="PANTHER" id="PTHR23520:SF5">
    <property type="entry name" value="TRANSPORTER, PUTATIVE (AFU_ORTHOLOGUE AFUA_3G04000)-RELATED"/>
    <property type="match status" value="1"/>
</dbReference>
<feature type="transmembrane region" description="Helical" evidence="5">
    <location>
        <begin position="132"/>
        <end position="150"/>
    </location>
</feature>
<evidence type="ECO:0000259" key="6">
    <source>
        <dbReference type="PROSITE" id="PS50850"/>
    </source>
</evidence>
<dbReference type="Proteomes" id="UP000325684">
    <property type="component" value="Unassembled WGS sequence"/>
</dbReference>
<evidence type="ECO:0000313" key="8">
    <source>
        <dbReference type="Proteomes" id="UP000325684"/>
    </source>
</evidence>
<dbReference type="PANTHER" id="PTHR23520">
    <property type="entry name" value="TRANSPORTER, PUTATIVE (AFU_ORTHOLOGUE AFUA_3G04000)-RELATED"/>
    <property type="match status" value="1"/>
</dbReference>